<accession>A0A2W2DCD0</accession>
<evidence type="ECO:0000256" key="5">
    <source>
        <dbReference type="ARBA" id="ARBA00022989"/>
    </source>
</evidence>
<keyword evidence="5" id="KW-1133">Transmembrane helix</keyword>
<dbReference type="RefSeq" id="WP_111243278.1">
    <property type="nucleotide sequence ID" value="NZ_AP023358.1"/>
</dbReference>
<dbReference type="GO" id="GO:0051607">
    <property type="term" value="P:defense response to virus"/>
    <property type="evidence" value="ECO:0007669"/>
    <property type="project" value="UniProtKB-KW"/>
</dbReference>
<evidence type="ECO:0000313" key="9">
    <source>
        <dbReference type="EMBL" id="PZF97507.1"/>
    </source>
</evidence>
<reference evidence="9 10" key="1">
    <citation type="submission" date="2018-01" db="EMBL/GenBank/DDBJ databases">
        <title>Draft genome sequence of Jishengella endophytica.</title>
        <authorList>
            <person name="Sahin N."/>
            <person name="Ay H."/>
            <person name="Saygin H."/>
        </authorList>
    </citation>
    <scope>NUCLEOTIDE SEQUENCE [LARGE SCALE GENOMIC DNA]</scope>
    <source>
        <strain evidence="9 10">DSM 45430</strain>
    </source>
</reference>
<dbReference type="GO" id="GO:0000166">
    <property type="term" value="F:nucleotide binding"/>
    <property type="evidence" value="ECO:0007669"/>
    <property type="project" value="UniProtKB-KW"/>
</dbReference>
<evidence type="ECO:0000256" key="6">
    <source>
        <dbReference type="ARBA" id="ARBA00023118"/>
    </source>
</evidence>
<dbReference type="GO" id="GO:0005886">
    <property type="term" value="C:plasma membrane"/>
    <property type="evidence" value="ECO:0007669"/>
    <property type="project" value="UniProtKB-SubCell"/>
</dbReference>
<evidence type="ECO:0000256" key="2">
    <source>
        <dbReference type="ARBA" id="ARBA00022475"/>
    </source>
</evidence>
<evidence type="ECO:0000256" key="7">
    <source>
        <dbReference type="ARBA" id="ARBA00023136"/>
    </source>
</evidence>
<comment type="subcellular location">
    <subcellularLocation>
        <location evidence="1">Cell membrane</location>
    </subcellularLocation>
</comment>
<dbReference type="Pfam" id="PF18967">
    <property type="entry name" value="PycTM"/>
    <property type="match status" value="1"/>
</dbReference>
<evidence type="ECO:0000256" key="3">
    <source>
        <dbReference type="ARBA" id="ARBA00022692"/>
    </source>
</evidence>
<keyword evidence="6" id="KW-0051">Antiviral defense</keyword>
<dbReference type="InterPro" id="IPR043760">
    <property type="entry name" value="PycTM_dom"/>
</dbReference>
<feature type="domain" description="Pycsar effector protein" evidence="8">
    <location>
        <begin position="6"/>
        <end position="164"/>
    </location>
</feature>
<evidence type="ECO:0000256" key="4">
    <source>
        <dbReference type="ARBA" id="ARBA00022741"/>
    </source>
</evidence>
<dbReference type="EMBL" id="POTX01000059">
    <property type="protein sequence ID" value="PZF97507.1"/>
    <property type="molecule type" value="Genomic_DNA"/>
</dbReference>
<sequence>MPTDDSWKQLAQINEMVRYADAKAGLVLTLNGLLIGLIAVRVQSEGFLHTHPLPAAALILAVSFLALSVGFDLAAVMPRLVRTNGRHPSLLHFEHVGGRFARHQDEYVEELTAVLRDTDRLDRELGAQVWANSVVARRKYACVRWSLRFLAGALVATLLAAMAAVLGG</sequence>
<keyword evidence="3" id="KW-0812">Transmembrane</keyword>
<dbReference type="AlphaFoldDB" id="A0A2W2DCD0"/>
<proteinExistence type="predicted"/>
<keyword evidence="2" id="KW-1003">Cell membrane</keyword>
<keyword evidence="10" id="KW-1185">Reference proteome</keyword>
<evidence type="ECO:0000313" key="10">
    <source>
        <dbReference type="Proteomes" id="UP000248627"/>
    </source>
</evidence>
<dbReference type="OrthoDB" id="3696586at2"/>
<evidence type="ECO:0000256" key="1">
    <source>
        <dbReference type="ARBA" id="ARBA00004236"/>
    </source>
</evidence>
<dbReference type="Proteomes" id="UP000248627">
    <property type="component" value="Unassembled WGS sequence"/>
</dbReference>
<name>A0A2W2DCD0_9ACTN</name>
<protein>
    <recommendedName>
        <fullName evidence="8">Pycsar effector protein domain-containing protein</fullName>
    </recommendedName>
</protein>
<keyword evidence="4" id="KW-0547">Nucleotide-binding</keyword>
<comment type="caution">
    <text evidence="9">The sequence shown here is derived from an EMBL/GenBank/DDBJ whole genome shotgun (WGS) entry which is preliminary data.</text>
</comment>
<organism evidence="9 10">
    <name type="scientific">Micromonospora endophytica</name>
    <dbReference type="NCBI Taxonomy" id="515350"/>
    <lineage>
        <taxon>Bacteria</taxon>
        <taxon>Bacillati</taxon>
        <taxon>Actinomycetota</taxon>
        <taxon>Actinomycetes</taxon>
        <taxon>Micromonosporales</taxon>
        <taxon>Micromonosporaceae</taxon>
        <taxon>Micromonospora</taxon>
    </lineage>
</organism>
<evidence type="ECO:0000259" key="8">
    <source>
        <dbReference type="Pfam" id="PF18967"/>
    </source>
</evidence>
<gene>
    <name evidence="9" type="ORF">C1I93_11640</name>
</gene>
<keyword evidence="7" id="KW-0472">Membrane</keyword>